<dbReference type="PANTHER" id="PTHR47151">
    <property type="entry name" value="LEU/ILE/VAL-BINDING ABC TRANSPORTER SUBUNIT"/>
    <property type="match status" value="1"/>
</dbReference>
<evidence type="ECO:0008006" key="4">
    <source>
        <dbReference type="Google" id="ProtNLM"/>
    </source>
</evidence>
<protein>
    <recommendedName>
        <fullName evidence="4">Substrate-binding protein</fullName>
    </recommendedName>
</protein>
<dbReference type="PANTHER" id="PTHR47151:SF2">
    <property type="entry name" value="AMINO ACID BINDING PROTEIN"/>
    <property type="match status" value="1"/>
</dbReference>
<reference evidence="1" key="1">
    <citation type="submission" date="2019-02" db="EMBL/GenBank/DDBJ databases">
        <authorList>
            <person name="Gruber-Vodicka R. H."/>
            <person name="Seah K. B. B."/>
        </authorList>
    </citation>
    <scope>NUCLEOTIDE SEQUENCE</scope>
    <source>
        <strain evidence="3">BECK_SA2B12</strain>
        <strain evidence="1">BECK_SA2B15</strain>
        <strain evidence="2">BECK_SA2B20</strain>
    </source>
</reference>
<dbReference type="SUPFAM" id="SSF53822">
    <property type="entry name" value="Periplasmic binding protein-like I"/>
    <property type="match status" value="1"/>
</dbReference>
<proteinExistence type="predicted"/>
<dbReference type="InterPro" id="IPR028082">
    <property type="entry name" value="Peripla_BP_I"/>
</dbReference>
<organism evidence="1">
    <name type="scientific">Candidatus Kentrum eta</name>
    <dbReference type="NCBI Taxonomy" id="2126337"/>
    <lineage>
        <taxon>Bacteria</taxon>
        <taxon>Pseudomonadati</taxon>
        <taxon>Pseudomonadota</taxon>
        <taxon>Gammaproteobacteria</taxon>
        <taxon>Candidatus Kentrum</taxon>
    </lineage>
</organism>
<gene>
    <name evidence="1" type="ORF">BECKH772A_GA0070896_100487</name>
    <name evidence="2" type="ORF">BECKH772B_GA0070898_100526</name>
    <name evidence="3" type="ORF">BECKH772C_GA0070978_100457</name>
</gene>
<dbReference type="Gene3D" id="3.40.50.2300">
    <property type="match status" value="1"/>
</dbReference>
<dbReference type="EMBL" id="CAADFJ010000045">
    <property type="protein sequence ID" value="VFK00383.1"/>
    <property type="molecule type" value="Genomic_DNA"/>
</dbReference>
<dbReference type="AlphaFoldDB" id="A0A450UJR6"/>
<dbReference type="EMBL" id="CAADFI010000052">
    <property type="protein sequence ID" value="VFJ93870.1"/>
    <property type="molecule type" value="Genomic_DNA"/>
</dbReference>
<evidence type="ECO:0000313" key="1">
    <source>
        <dbReference type="EMBL" id="VFJ92785.1"/>
    </source>
</evidence>
<accession>A0A450UJR6</accession>
<dbReference type="EMBL" id="CAADFG010000048">
    <property type="protein sequence ID" value="VFJ92785.1"/>
    <property type="molecule type" value="Genomic_DNA"/>
</dbReference>
<evidence type="ECO:0000313" key="2">
    <source>
        <dbReference type="EMBL" id="VFJ93870.1"/>
    </source>
</evidence>
<sequence length="355" mass="38868">MSHVNSLPVISKTFPPRAVAPAITPTMTNPCQGRQNERNERLGAIRPFGQSLYTAWLWFCCVLFLLAMPVSQGWAAANDRSAPFGACAYPEGFSPKDLDESIVIAVAGPLKTEKGLEMLRGNGLRLEEFNRAGEIPGKNVVLLECDDGIGPGNGSGEEDRKEKEKKWREIASTIVDSEALVVLGHRSSDASIAAGAVYRDREIPAITATAQADEITEGNPWYFRTISQGSRQVDPPPEGKGGAPEVRDRKFVLTLTVHTHPEEDPDKVKGLLQDAVDKIVRDNRSQDTQGILPEPAPAVKFLGIREHPAGGYMAAYHIMVSIEDYGKKKAYADHIWHEVWRRPNGAGYLRSAFAG</sequence>
<name>A0A450UJR6_9GAMM</name>
<evidence type="ECO:0000313" key="3">
    <source>
        <dbReference type="EMBL" id="VFK00383.1"/>
    </source>
</evidence>